<organism evidence="1 2">
    <name type="scientific">Labrys neptuniae</name>
    <dbReference type="NCBI Taxonomy" id="376174"/>
    <lineage>
        <taxon>Bacteria</taxon>
        <taxon>Pseudomonadati</taxon>
        <taxon>Pseudomonadota</taxon>
        <taxon>Alphaproteobacteria</taxon>
        <taxon>Hyphomicrobiales</taxon>
        <taxon>Xanthobacteraceae</taxon>
        <taxon>Labrys</taxon>
    </lineage>
</organism>
<proteinExistence type="predicted"/>
<gene>
    <name evidence="1" type="ORF">ABXS05_14110</name>
</gene>
<evidence type="ECO:0000313" key="1">
    <source>
        <dbReference type="EMBL" id="MEW9306681.1"/>
    </source>
</evidence>
<reference evidence="1 2" key="1">
    <citation type="submission" date="2024-07" db="EMBL/GenBank/DDBJ databases">
        <title>Description of Labrys sedimenti sp. nov., isolated from a diclofenac-degrading enrichment culture.</title>
        <authorList>
            <person name="Tancsics A."/>
            <person name="Csepanyi A."/>
        </authorList>
    </citation>
    <scope>NUCLEOTIDE SEQUENCE [LARGE SCALE GENOMIC DNA]</scope>
    <source>
        <strain evidence="1 2">LMG 23578</strain>
    </source>
</reference>
<protein>
    <submittedName>
        <fullName evidence="1">Uncharacterized protein</fullName>
    </submittedName>
</protein>
<comment type="caution">
    <text evidence="1">The sequence shown here is derived from an EMBL/GenBank/DDBJ whole genome shotgun (WGS) entry which is preliminary data.</text>
</comment>
<dbReference type="RefSeq" id="WP_367624338.1">
    <property type="nucleotide sequence ID" value="NZ_JBFNQD010000004.1"/>
</dbReference>
<accession>A0ABV3PMG3</accession>
<evidence type="ECO:0000313" key="2">
    <source>
        <dbReference type="Proteomes" id="UP001555786"/>
    </source>
</evidence>
<keyword evidence="2" id="KW-1185">Reference proteome</keyword>
<name>A0ABV3PMG3_9HYPH</name>
<dbReference type="Proteomes" id="UP001555786">
    <property type="component" value="Unassembled WGS sequence"/>
</dbReference>
<dbReference type="EMBL" id="JBFNQD010000004">
    <property type="protein sequence ID" value="MEW9306681.1"/>
    <property type="molecule type" value="Genomic_DNA"/>
</dbReference>
<sequence>MIRALACAHSPPQAVTTALRSERKADEDACDPKKADWHASCDEGGKTFCRRIVKWRIGYIATLMERLRQAT</sequence>